<evidence type="ECO:0000313" key="3">
    <source>
        <dbReference type="Proteomes" id="UP000231426"/>
    </source>
</evidence>
<gene>
    <name evidence="2" type="ORF">COU29_03485</name>
</gene>
<dbReference type="EMBL" id="PFBV01000005">
    <property type="protein sequence ID" value="PIT88049.1"/>
    <property type="molecule type" value="Genomic_DNA"/>
</dbReference>
<keyword evidence="1" id="KW-0472">Membrane</keyword>
<dbReference type="AlphaFoldDB" id="A0A2M6W5G3"/>
<keyword evidence="1" id="KW-0812">Transmembrane</keyword>
<evidence type="ECO:0000256" key="1">
    <source>
        <dbReference type="SAM" id="Phobius"/>
    </source>
</evidence>
<sequence>MFGKKEQIAKSVSPSLTIPVNTIPDDFYAGANPVVQFKEVAKTVELNKNNRSILSAEEKKAYDKTTTAGSAQKFHPANLLSSRKFLIIGGVILFVVMIVGTGLYYWWQAKTIAPQSQEIIIVPTQTQTSEISVPTIPTESAVTTPIEEVIPEETPIMPVAAMDFPSVLLGESSDMDHDNVSDVAEELFGIDPFNSDSDNDKYPDGHELYYLYNPAGFEPKKIVDSGFVKEFRNPTYGFKLYYPTNWVVGNVDPIYQQTLFSTLTGENIEAHVFNLESGQTLADWLSVSAPQEKLSDLSDFAGYFDTVGKRRNDGLVYYFQNGQRLYVLAYHTTNSSVVNYKIVLEIMARSFQFGEVNQSASEVVNSPMSQMPEVMSGILENESADLMELGDEMMNENESPVSL</sequence>
<feature type="transmembrane region" description="Helical" evidence="1">
    <location>
        <begin position="85"/>
        <end position="107"/>
    </location>
</feature>
<evidence type="ECO:0000313" key="2">
    <source>
        <dbReference type="EMBL" id="PIT88049.1"/>
    </source>
</evidence>
<organism evidence="2 3">
    <name type="scientific">Candidatus Magasanikbacteria bacterium CG10_big_fil_rev_8_21_14_0_10_36_32</name>
    <dbReference type="NCBI Taxonomy" id="1974646"/>
    <lineage>
        <taxon>Bacteria</taxon>
        <taxon>Candidatus Magasanikiibacteriota</taxon>
    </lineage>
</organism>
<comment type="caution">
    <text evidence="2">The sequence shown here is derived from an EMBL/GenBank/DDBJ whole genome shotgun (WGS) entry which is preliminary data.</text>
</comment>
<keyword evidence="1" id="KW-1133">Transmembrane helix</keyword>
<dbReference type="Proteomes" id="UP000231426">
    <property type="component" value="Unassembled WGS sequence"/>
</dbReference>
<name>A0A2M6W5G3_9BACT</name>
<accession>A0A2M6W5G3</accession>
<protein>
    <submittedName>
        <fullName evidence="2">Uncharacterized protein</fullName>
    </submittedName>
</protein>
<proteinExistence type="predicted"/>
<reference evidence="3" key="1">
    <citation type="submission" date="2017-09" db="EMBL/GenBank/DDBJ databases">
        <title>Depth-based differentiation of microbial function through sediment-hosted aquifers and enrichment of novel symbionts in the deep terrestrial subsurface.</title>
        <authorList>
            <person name="Probst A.J."/>
            <person name="Ladd B."/>
            <person name="Jarett J.K."/>
            <person name="Geller-Mcgrath D.E."/>
            <person name="Sieber C.M.K."/>
            <person name="Emerson J.B."/>
            <person name="Anantharaman K."/>
            <person name="Thomas B.C."/>
            <person name="Malmstrom R."/>
            <person name="Stieglmeier M."/>
            <person name="Klingl A."/>
            <person name="Woyke T."/>
            <person name="Ryan C.M."/>
            <person name="Banfield J.F."/>
        </authorList>
    </citation>
    <scope>NUCLEOTIDE SEQUENCE [LARGE SCALE GENOMIC DNA]</scope>
</reference>